<evidence type="ECO:0000313" key="2">
    <source>
        <dbReference type="Proteomes" id="UP000033876"/>
    </source>
</evidence>
<protein>
    <submittedName>
        <fullName evidence="1">Uncharacterized protein</fullName>
    </submittedName>
</protein>
<evidence type="ECO:0000313" key="1">
    <source>
        <dbReference type="EMBL" id="KKQ35896.1"/>
    </source>
</evidence>
<organism evidence="1 2">
    <name type="scientific">Candidatus Nomurabacteria bacterium GW2011_GWB1_37_5</name>
    <dbReference type="NCBI Taxonomy" id="1618742"/>
    <lineage>
        <taxon>Bacteria</taxon>
        <taxon>Candidatus Nomuraibacteriota</taxon>
    </lineage>
</organism>
<dbReference type="Proteomes" id="UP000033876">
    <property type="component" value="Unassembled WGS sequence"/>
</dbReference>
<gene>
    <name evidence="1" type="ORF">US50_C0003G0016</name>
</gene>
<reference evidence="1 2" key="1">
    <citation type="journal article" date="2015" name="Nature">
        <title>rRNA introns, odd ribosomes, and small enigmatic genomes across a large radiation of phyla.</title>
        <authorList>
            <person name="Brown C.T."/>
            <person name="Hug L.A."/>
            <person name="Thomas B.C."/>
            <person name="Sharon I."/>
            <person name="Castelle C.J."/>
            <person name="Singh A."/>
            <person name="Wilkins M.J."/>
            <person name="Williams K.H."/>
            <person name="Banfield J.F."/>
        </authorList>
    </citation>
    <scope>NUCLEOTIDE SEQUENCE [LARGE SCALE GENOMIC DNA]</scope>
</reference>
<dbReference type="AlphaFoldDB" id="A0A0G0K5H1"/>
<proteinExistence type="predicted"/>
<accession>A0A0G0K5H1</accession>
<dbReference type="EMBL" id="LBTF01000003">
    <property type="protein sequence ID" value="KKQ35896.1"/>
    <property type="molecule type" value="Genomic_DNA"/>
</dbReference>
<sequence length="295" mass="33819">METQPGKINTPEIKQTHENVLKQELLQPELSQEKKEQISHEQEIKVKFGTINNELKSLLEKKDKGFLSREEEEKIKSLNGERNEAVTNFKKLYGFDEKQNLPQIESVNKEGDANIIAINNYLGLNLPVFSKDLKTYESKDGNKYIHQGEYPGQDNGKGAIEIEINKRILAEKQVKFFEKTKEANSLLKKLSKEQIAEISKEIELEREAFNIIDRSMPERPQNEILSGIFLPYLQEAGKVGKIFKPEDKYYPKEIKGFNDAQITPDQMRDQFAGKIGIIAINQLLVAKKAKEKGLI</sequence>
<comment type="caution">
    <text evidence="1">The sequence shown here is derived from an EMBL/GenBank/DDBJ whole genome shotgun (WGS) entry which is preliminary data.</text>
</comment>
<name>A0A0G0K5H1_9BACT</name>